<feature type="region of interest" description="Disordered" evidence="1">
    <location>
        <begin position="350"/>
        <end position="381"/>
    </location>
</feature>
<proteinExistence type="predicted"/>
<feature type="compositionally biased region" description="Acidic residues" evidence="1">
    <location>
        <begin position="555"/>
        <end position="570"/>
    </location>
</feature>
<feature type="region of interest" description="Disordered" evidence="1">
    <location>
        <begin position="696"/>
        <end position="722"/>
    </location>
</feature>
<evidence type="ECO:0000313" key="3">
    <source>
        <dbReference type="Proteomes" id="UP000474640"/>
    </source>
</evidence>
<dbReference type="EMBL" id="JAABOJ010000042">
    <property type="protein sequence ID" value="KAF3274762.1"/>
    <property type="molecule type" value="Genomic_DNA"/>
</dbReference>
<protein>
    <submittedName>
        <fullName evidence="2">Uncharacterized protein</fullName>
    </submittedName>
</protein>
<name>A0A7C8R6W9_ORBOL</name>
<feature type="compositionally biased region" description="Basic and acidic residues" evidence="1">
    <location>
        <begin position="350"/>
        <end position="359"/>
    </location>
</feature>
<dbReference type="OrthoDB" id="5430313at2759"/>
<feature type="region of interest" description="Disordered" evidence="1">
    <location>
        <begin position="510"/>
        <end position="593"/>
    </location>
</feature>
<gene>
    <name evidence="2" type="ORF">TWF970_007743</name>
</gene>
<feature type="compositionally biased region" description="Basic and acidic residues" evidence="1">
    <location>
        <begin position="571"/>
        <end position="584"/>
    </location>
</feature>
<comment type="caution">
    <text evidence="2">The sequence shown here is derived from an EMBL/GenBank/DDBJ whole genome shotgun (WGS) entry which is preliminary data.</text>
</comment>
<sequence length="722" mass="84199">MQCGRTLQKRHTPSSNQLSVTIDAALLSRGIGRASSSTVRIGHSSRRSCGVMRVYKNGPSNRSILSSDYHQSQIPLQPPPWTASSSFYWSTFLLPSWYYYLLIDDYLISWNLIDAEGRIINHPQRNYPLGHNMWFKNYRLTRLKDSDVERLPDLRYVSSTIMKMVVDPASDGRNVFRYKGKQNPMDGRTPWSYLQWYPDGRAGQVPHHILMRFGANAPTGHSIRRPGLGCPRPIRYLLHRTDLLDPYEDPDTHHEICFFDVPVGIFWGMVGLRSLDRWWVVPSLIHDGDWLKTDPPRPGSFDPTPYQPVNATLPRGVYLKIRIAVVWNRPELHHSYFRFWPRGEIHIDDPTDDDEHRADEDSDNDDDNFSPGPDQGGEQADSGEMQMVMYNSRSHEEQSVSRGGRHKISKLFRHHNDNDRGYYGSPPYEDVRMMSPPPHENYVPVPPRRHNTAEEFMGTPTPPSIPESLRLEQLYISEEKLGPRYLILDQSKDDQKDLLRRGTGLGLNNLPSSIEEDLLPEMQRHRKGGSRSHYRDFDHRGYTRDAPGERIKNPEEDDEFYENEYSDDEYSEHGHPTQPRRDHPVAPGMGYEYPHSEVYHQNIPHDAPREHWGYVQHHQDPRRRRKSEYSRHTEEEESFDESVGSPQAYITSRYPEHGERYYERQVVEEVGSYNCRDSSPGLGYRNPDDESGAAILVAREEDEERQRRRRKKSAYQESYYRE</sequence>
<reference evidence="2 3" key="1">
    <citation type="submission" date="2020-01" db="EMBL/GenBank/DDBJ databases">
        <authorList>
            <person name="Palmer J.M."/>
        </authorList>
    </citation>
    <scope>NUCLEOTIDE SEQUENCE [LARGE SCALE GENOMIC DNA]</scope>
    <source>
        <strain evidence="2 3">TWF970</strain>
    </source>
</reference>
<evidence type="ECO:0000256" key="1">
    <source>
        <dbReference type="SAM" id="MobiDB-lite"/>
    </source>
</evidence>
<accession>A0A7C8R6W9</accession>
<feature type="region of interest" description="Disordered" evidence="1">
    <location>
        <begin position="615"/>
        <end position="659"/>
    </location>
</feature>
<dbReference type="AlphaFoldDB" id="A0A7C8R6W9"/>
<dbReference type="Proteomes" id="UP000474640">
    <property type="component" value="Unassembled WGS sequence"/>
</dbReference>
<feature type="compositionally biased region" description="Basic and acidic residues" evidence="1">
    <location>
        <begin position="533"/>
        <end position="554"/>
    </location>
</feature>
<organism evidence="2 3">
    <name type="scientific">Orbilia oligospora</name>
    <name type="common">Nematode-trapping fungus</name>
    <name type="synonym">Arthrobotrys oligospora</name>
    <dbReference type="NCBI Taxonomy" id="2813651"/>
    <lineage>
        <taxon>Eukaryota</taxon>
        <taxon>Fungi</taxon>
        <taxon>Dikarya</taxon>
        <taxon>Ascomycota</taxon>
        <taxon>Pezizomycotina</taxon>
        <taxon>Orbiliomycetes</taxon>
        <taxon>Orbiliales</taxon>
        <taxon>Orbiliaceae</taxon>
        <taxon>Orbilia</taxon>
    </lineage>
</organism>
<evidence type="ECO:0000313" key="2">
    <source>
        <dbReference type="EMBL" id="KAF3274762.1"/>
    </source>
</evidence>